<accession>A0A914ENN5</accession>
<keyword evidence="1" id="KW-0175">Coiled coil</keyword>
<dbReference type="AlphaFoldDB" id="A0A914ENN5"/>
<name>A0A914ENN5_9BILA</name>
<dbReference type="WBParaSite" id="ACRNAN_scaffold9859.g30457.t1">
    <property type="protein sequence ID" value="ACRNAN_scaffold9859.g30457.t1"/>
    <property type="gene ID" value="ACRNAN_scaffold9859.g30457"/>
</dbReference>
<dbReference type="PANTHER" id="PTHR33488">
    <property type="entry name" value="ZGC:162509"/>
    <property type="match status" value="1"/>
</dbReference>
<feature type="signal peptide" evidence="2">
    <location>
        <begin position="1"/>
        <end position="36"/>
    </location>
</feature>
<sequence length="576" mass="65648">MTSEKSEFIFEGTTKRHNALTLTSSLLAMVFQLVESTIVLVDEDGNTYMPSDDGFEPSLENGKSYIVEGERVGEKSKAIIARRGEQVVEVLREDQRDRIIENTILSCSHLHENATMLYSGPLTVCLAQSLQVLVSYGRDISLISDTTPATSFALLKNPTSFRDCIHQLVSAISDAFQQSNEAMKKIKSTLEKIPNYFLELIEWMGPKIDDENAENNEKIEKILNEIFNDIKEAAEASREMAFEAIQPINHVLEVIDELCHASNGSKGFNEKARQELLNLFEQVKFEKQAKEEQTTRLEQETQEAQKTLAQAYNEYMVQVNKPVPNVQAITKRIFFGLFKKRRYDDSQQKAHLAKTNQLKADYDRHSAHEAALRHTLEQLHLELVNSMNRIKTMETQSDDLSNVIQVLREGITLLAKIRGQWMDLVNFFDKIKLVLDEYLIKSINNFMTGAKHNAAKIMLREALKAICLCFQVSNVAEIYAMIMDNHVMPQLEGLENVFVLSENEAKAKLLELETIHVNLGQTVKELILAKQKELQDTAKIQSEQYGSALVGAQIYGIMNRNLLEERHELVKPKKHW</sequence>
<evidence type="ECO:0000256" key="1">
    <source>
        <dbReference type="SAM" id="Coils"/>
    </source>
</evidence>
<keyword evidence="3" id="KW-1185">Reference proteome</keyword>
<proteinExistence type="predicted"/>
<evidence type="ECO:0000256" key="2">
    <source>
        <dbReference type="SAM" id="SignalP"/>
    </source>
</evidence>
<feature type="chain" id="PRO_5036908133" evidence="2">
    <location>
        <begin position="37"/>
        <end position="576"/>
    </location>
</feature>
<protein>
    <submittedName>
        <fullName evidence="4">Uncharacterized protein</fullName>
    </submittedName>
</protein>
<dbReference type="PANTHER" id="PTHR33488:SF2">
    <property type="entry name" value="EARLY ENDOSOME ANTIGEN 1-LIKE"/>
    <property type="match status" value="1"/>
</dbReference>
<keyword evidence="2" id="KW-0732">Signal</keyword>
<evidence type="ECO:0000313" key="4">
    <source>
        <dbReference type="WBParaSite" id="ACRNAN_scaffold9859.g30457.t1"/>
    </source>
</evidence>
<reference evidence="4" key="1">
    <citation type="submission" date="2022-11" db="UniProtKB">
        <authorList>
            <consortium name="WormBaseParasite"/>
        </authorList>
    </citation>
    <scope>IDENTIFICATION</scope>
</reference>
<dbReference type="Proteomes" id="UP000887540">
    <property type="component" value="Unplaced"/>
</dbReference>
<evidence type="ECO:0000313" key="3">
    <source>
        <dbReference type="Proteomes" id="UP000887540"/>
    </source>
</evidence>
<feature type="coiled-coil region" evidence="1">
    <location>
        <begin position="269"/>
        <end position="314"/>
    </location>
</feature>
<organism evidence="3 4">
    <name type="scientific">Acrobeloides nanus</name>
    <dbReference type="NCBI Taxonomy" id="290746"/>
    <lineage>
        <taxon>Eukaryota</taxon>
        <taxon>Metazoa</taxon>
        <taxon>Ecdysozoa</taxon>
        <taxon>Nematoda</taxon>
        <taxon>Chromadorea</taxon>
        <taxon>Rhabditida</taxon>
        <taxon>Tylenchina</taxon>
        <taxon>Cephalobomorpha</taxon>
        <taxon>Cephaloboidea</taxon>
        <taxon>Cephalobidae</taxon>
        <taxon>Acrobeloides</taxon>
    </lineage>
</organism>